<organism evidence="1 2">
    <name type="scientific">Parageobacillus thermoglucosidasius</name>
    <name type="common">Geobacillus thermoglucosidasius</name>
    <dbReference type="NCBI Taxonomy" id="1426"/>
    <lineage>
        <taxon>Bacteria</taxon>
        <taxon>Bacillati</taxon>
        <taxon>Bacillota</taxon>
        <taxon>Bacilli</taxon>
        <taxon>Bacillales</taxon>
        <taxon>Anoxybacillaceae</taxon>
        <taxon>Parageobacillus</taxon>
    </lineage>
</organism>
<name>A0A1B7KWP7_PARTM</name>
<dbReference type="EMBL" id="LXMA01000001">
    <property type="protein sequence ID" value="OAT74559.1"/>
    <property type="molecule type" value="Genomic_DNA"/>
</dbReference>
<comment type="caution">
    <text evidence="1">The sequence shown here is derived from an EMBL/GenBank/DDBJ whole genome shotgun (WGS) entry which is preliminary data.</text>
</comment>
<accession>A0A1B7KWP7</accession>
<protein>
    <submittedName>
        <fullName evidence="1">Uncharacterized protein</fullName>
    </submittedName>
</protein>
<dbReference type="AlphaFoldDB" id="A0A1B7KWP7"/>
<sequence length="106" mass="12200">MTQAELYQALKSIGYPVAYGSFSSPVTPPFIVYKFAYSNDMMADNVNYVAIDDFQVELYTDKKDLAAEKKVQDKLKELGLPYRKFETYLDTENLYQILYEIQILGG</sequence>
<gene>
    <name evidence="1" type="ORF">A7K69_02290</name>
</gene>
<reference evidence="2" key="1">
    <citation type="submission" date="2016-05" db="EMBL/GenBank/DDBJ databases">
        <authorList>
            <person name="Wang W."/>
            <person name="Zhu L."/>
        </authorList>
    </citation>
    <scope>NUCLEOTIDE SEQUENCE [LARGE SCALE GENOMIC DNA]</scope>
    <source>
        <strain evidence="2">W-2</strain>
    </source>
</reference>
<dbReference type="RefSeq" id="WP_064549874.1">
    <property type="nucleotide sequence ID" value="NZ_LXMA01000001.1"/>
</dbReference>
<evidence type="ECO:0000313" key="1">
    <source>
        <dbReference type="EMBL" id="OAT74559.1"/>
    </source>
</evidence>
<dbReference type="Proteomes" id="UP000078290">
    <property type="component" value="Unassembled WGS sequence"/>
</dbReference>
<evidence type="ECO:0000313" key="2">
    <source>
        <dbReference type="Proteomes" id="UP000078290"/>
    </source>
</evidence>
<proteinExistence type="predicted"/>
<dbReference type="OrthoDB" id="2061576at2"/>